<evidence type="ECO:0000313" key="2">
    <source>
        <dbReference type="EMBL" id="KUN57624.1"/>
    </source>
</evidence>
<dbReference type="Proteomes" id="UP000053669">
    <property type="component" value="Unassembled WGS sequence"/>
</dbReference>
<sequence>MGAQGFNEYENGTDVDQAFRAAHTRATEEAEDDGVSADRSGTLATKDSYKIVTPTGMPLKEAEGLADKLLGGPDDGFWKWDPAGAIPVLAESTAEIEGWVFFGWAAV</sequence>
<evidence type="ECO:0000313" key="3">
    <source>
        <dbReference type="Proteomes" id="UP000053669"/>
    </source>
</evidence>
<dbReference type="RefSeq" id="WP_059211504.1">
    <property type="nucleotide sequence ID" value="NZ_KQ948681.1"/>
</dbReference>
<organism evidence="2 3">
    <name type="scientific">Streptomyces canus</name>
    <dbReference type="NCBI Taxonomy" id="58343"/>
    <lineage>
        <taxon>Bacteria</taxon>
        <taxon>Bacillati</taxon>
        <taxon>Actinomycetota</taxon>
        <taxon>Actinomycetes</taxon>
        <taxon>Kitasatosporales</taxon>
        <taxon>Streptomycetaceae</taxon>
        <taxon>Streptomyces</taxon>
        <taxon>Streptomyces aurantiacus group</taxon>
    </lineage>
</organism>
<protein>
    <submittedName>
        <fullName evidence="2">Uncharacterized protein</fullName>
    </submittedName>
</protein>
<accession>A0A101RL50</accession>
<evidence type="ECO:0000256" key="1">
    <source>
        <dbReference type="SAM" id="MobiDB-lite"/>
    </source>
</evidence>
<comment type="caution">
    <text evidence="2">The sequence shown here is derived from an EMBL/GenBank/DDBJ whole genome shotgun (WGS) entry which is preliminary data.</text>
</comment>
<reference evidence="2 3" key="1">
    <citation type="submission" date="2015-10" db="EMBL/GenBank/DDBJ databases">
        <title>Draft genome sequence of Streptomyces canus DSM 40017, type strain for the species Streptomyces canus.</title>
        <authorList>
            <person name="Ruckert C."/>
            <person name="Winkler A."/>
            <person name="Kalinowski J."/>
            <person name="Kampfer P."/>
            <person name="Glaeser S."/>
        </authorList>
    </citation>
    <scope>NUCLEOTIDE SEQUENCE [LARGE SCALE GENOMIC DNA]</scope>
    <source>
        <strain evidence="2 3">DSM 40017</strain>
    </source>
</reference>
<proteinExistence type="predicted"/>
<dbReference type="AlphaFoldDB" id="A0A101RL50"/>
<dbReference type="EMBL" id="LMWU01000070">
    <property type="protein sequence ID" value="KUN57624.1"/>
    <property type="molecule type" value="Genomic_DNA"/>
</dbReference>
<feature type="region of interest" description="Disordered" evidence="1">
    <location>
        <begin position="1"/>
        <end position="40"/>
    </location>
</feature>
<gene>
    <name evidence="2" type="ORF">AQJ46_47040</name>
</gene>
<dbReference type="STRING" id="58343.AQJ46_47040"/>
<name>A0A101RL50_9ACTN</name>